<feature type="domain" description="Glucose-methanol-choline oxidoreductase C-terminal" evidence="6">
    <location>
        <begin position="388"/>
        <end position="497"/>
    </location>
</feature>
<accession>A0A3N7HMB6</accession>
<sequence length="510" mass="56433">MSSPPVLYYDVVIIGSGVGGGCVATQLAGTNLRTCILERGSRLPREMENWDAEAVFVDQRYRTHEHWEFDSGKSRPGQYYYVGGLTKFFGAAMFRFRVEDFEEVQHEDGVSPAWPIRYSDLEPWYGQAERLFGVRGGQGADPTEPWRTTTYPFPPIPHEPVLASIEQRLRQASLHPSPMPAAVDYGSGGKCQRCGTCDAFPCRIGAKGDAEVCLIDPALRQPNVSLRTGVKVNRLLTDSTGRRIVAAEVEEGGEVREIHAETFILAAGAVNSSVILQRSSSPLHSSGLANSSGVVGRHFMNHNCTGLMALHPLRSNHTRFPKTLSVNDFYFGDTSDPSFPYPLGNLQLLGKLSEPMVRAAMPSWMPRQVGRWLTGHSVDWYVMSEDLPHPESTVRLTSSGQIKVHWERTNRQAHQRWVKKATAILKKIGYPVVLARPFTVETPSHQCGTVRFGTDPAASALDPMCKAWDHDNLYVVDASFFPSSAALNPALTIAAQALRVGHHLRTEVLR</sequence>
<evidence type="ECO:0000313" key="7">
    <source>
        <dbReference type="EMBL" id="RQP21771.1"/>
    </source>
</evidence>
<dbReference type="SUPFAM" id="SSF51905">
    <property type="entry name" value="FAD/NAD(P)-binding domain"/>
    <property type="match status" value="1"/>
</dbReference>
<name>A0A3N7HMB6_9BURK</name>
<gene>
    <name evidence="7" type="ORF">DZC73_25340</name>
</gene>
<comment type="caution">
    <text evidence="7">The sequence shown here is derived from an EMBL/GenBank/DDBJ whole genome shotgun (WGS) entry which is preliminary data.</text>
</comment>
<keyword evidence="4" id="KW-0560">Oxidoreductase</keyword>
<keyword evidence="2" id="KW-0285">Flavoprotein</keyword>
<dbReference type="GO" id="GO:0050660">
    <property type="term" value="F:flavin adenine dinucleotide binding"/>
    <property type="evidence" value="ECO:0007669"/>
    <property type="project" value="InterPro"/>
</dbReference>
<reference evidence="7 8" key="1">
    <citation type="submission" date="2018-08" db="EMBL/GenBank/DDBJ databases">
        <authorList>
            <person name="Khan S.A."/>
            <person name="Jeon C.O."/>
            <person name="Chun B.H."/>
            <person name="Jeong S.E."/>
        </authorList>
    </citation>
    <scope>NUCLEOTIDE SEQUENCE [LARGE SCALE GENOMIC DNA]</scope>
    <source>
        <strain evidence="7 8">S-16</strain>
    </source>
</reference>
<evidence type="ECO:0000259" key="6">
    <source>
        <dbReference type="Pfam" id="PF05199"/>
    </source>
</evidence>
<dbReference type="Pfam" id="PF00732">
    <property type="entry name" value="GMC_oxred_N"/>
    <property type="match status" value="1"/>
</dbReference>
<dbReference type="GO" id="GO:0016614">
    <property type="term" value="F:oxidoreductase activity, acting on CH-OH group of donors"/>
    <property type="evidence" value="ECO:0007669"/>
    <property type="project" value="InterPro"/>
</dbReference>
<evidence type="ECO:0000256" key="1">
    <source>
        <dbReference type="ARBA" id="ARBA00010790"/>
    </source>
</evidence>
<evidence type="ECO:0000313" key="8">
    <source>
        <dbReference type="Proteomes" id="UP000267464"/>
    </source>
</evidence>
<evidence type="ECO:0000256" key="3">
    <source>
        <dbReference type="ARBA" id="ARBA00022827"/>
    </source>
</evidence>
<comment type="similarity">
    <text evidence="1">Belongs to the GMC oxidoreductase family.</text>
</comment>
<dbReference type="EMBL" id="QUSW01000009">
    <property type="protein sequence ID" value="RQP21771.1"/>
    <property type="molecule type" value="Genomic_DNA"/>
</dbReference>
<dbReference type="OrthoDB" id="9787779at2"/>
<evidence type="ECO:0000256" key="4">
    <source>
        <dbReference type="ARBA" id="ARBA00023002"/>
    </source>
</evidence>
<keyword evidence="3" id="KW-0274">FAD</keyword>
<dbReference type="Proteomes" id="UP000267464">
    <property type="component" value="Unassembled WGS sequence"/>
</dbReference>
<proteinExistence type="inferred from homology"/>
<keyword evidence="8" id="KW-1185">Reference proteome</keyword>
<dbReference type="InterPro" id="IPR036188">
    <property type="entry name" value="FAD/NAD-bd_sf"/>
</dbReference>
<dbReference type="InterPro" id="IPR022357">
    <property type="entry name" value="MIP_CS"/>
</dbReference>
<dbReference type="InterPro" id="IPR000172">
    <property type="entry name" value="GMC_OxRdtase_N"/>
</dbReference>
<dbReference type="PANTHER" id="PTHR46056">
    <property type="entry name" value="LONG-CHAIN-ALCOHOL OXIDASE"/>
    <property type="match status" value="1"/>
</dbReference>
<dbReference type="Pfam" id="PF05199">
    <property type="entry name" value="GMC_oxred_C"/>
    <property type="match status" value="1"/>
</dbReference>
<dbReference type="Gene3D" id="3.50.50.60">
    <property type="entry name" value="FAD/NAD(P)-binding domain"/>
    <property type="match status" value="2"/>
</dbReference>
<dbReference type="PANTHER" id="PTHR46056:SF12">
    <property type="entry name" value="LONG-CHAIN-ALCOHOL OXIDASE"/>
    <property type="match status" value="1"/>
</dbReference>
<dbReference type="PROSITE" id="PS00221">
    <property type="entry name" value="MIP"/>
    <property type="match status" value="1"/>
</dbReference>
<protein>
    <submittedName>
        <fullName evidence="7">GMC family oxidoreductase</fullName>
    </submittedName>
</protein>
<dbReference type="AlphaFoldDB" id="A0A3N7HMB6"/>
<feature type="domain" description="Glucose-methanol-choline oxidoreductase N-terminal" evidence="5">
    <location>
        <begin position="189"/>
        <end position="303"/>
    </location>
</feature>
<evidence type="ECO:0000256" key="2">
    <source>
        <dbReference type="ARBA" id="ARBA00022630"/>
    </source>
</evidence>
<reference evidence="7 8" key="2">
    <citation type="submission" date="2018-12" db="EMBL/GenBank/DDBJ databases">
        <title>Rhizobacter gummiphilus sp. nov., a rubber-degrading bacterium isolated from the soil of a botanical garden in Japan.</title>
        <authorList>
            <person name="Shunsuke S.S."/>
        </authorList>
    </citation>
    <scope>NUCLEOTIDE SEQUENCE [LARGE SCALE GENOMIC DNA]</scope>
    <source>
        <strain evidence="7 8">S-16</strain>
    </source>
</reference>
<evidence type="ECO:0000259" key="5">
    <source>
        <dbReference type="Pfam" id="PF00732"/>
    </source>
</evidence>
<dbReference type="RefSeq" id="WP_124543184.1">
    <property type="nucleotide sequence ID" value="NZ_QUSW01000009.1"/>
</dbReference>
<dbReference type="InterPro" id="IPR007867">
    <property type="entry name" value="GMC_OxRtase_C"/>
</dbReference>
<organism evidence="7 8">
    <name type="scientific">Piscinibacter terrae</name>
    <dbReference type="NCBI Taxonomy" id="2496871"/>
    <lineage>
        <taxon>Bacteria</taxon>
        <taxon>Pseudomonadati</taxon>
        <taxon>Pseudomonadota</taxon>
        <taxon>Betaproteobacteria</taxon>
        <taxon>Burkholderiales</taxon>
        <taxon>Sphaerotilaceae</taxon>
        <taxon>Piscinibacter</taxon>
    </lineage>
</organism>